<feature type="transmembrane region" description="Helical" evidence="3">
    <location>
        <begin position="41"/>
        <end position="60"/>
    </location>
</feature>
<feature type="transmembrane region" description="Helical" evidence="3">
    <location>
        <begin position="495"/>
        <end position="520"/>
    </location>
</feature>
<keyword evidence="3" id="KW-0472">Membrane</keyword>
<dbReference type="AlphaFoldDB" id="A0AAN9BG54"/>
<feature type="transmembrane region" description="Helical" evidence="3">
    <location>
        <begin position="440"/>
        <end position="459"/>
    </location>
</feature>
<dbReference type="SUPFAM" id="SSF103473">
    <property type="entry name" value="MFS general substrate transporter"/>
    <property type="match status" value="1"/>
</dbReference>
<dbReference type="PROSITE" id="PS50850">
    <property type="entry name" value="MFS"/>
    <property type="match status" value="1"/>
</dbReference>
<feature type="transmembrane region" description="Helical" evidence="3">
    <location>
        <begin position="12"/>
        <end position="34"/>
    </location>
</feature>
<dbReference type="Proteomes" id="UP001374579">
    <property type="component" value="Unassembled WGS sequence"/>
</dbReference>
<gene>
    <name evidence="5" type="ORF">V1264_018903</name>
</gene>
<organism evidence="5 6">
    <name type="scientific">Littorina saxatilis</name>
    <dbReference type="NCBI Taxonomy" id="31220"/>
    <lineage>
        <taxon>Eukaryota</taxon>
        <taxon>Metazoa</taxon>
        <taxon>Spiralia</taxon>
        <taxon>Lophotrochozoa</taxon>
        <taxon>Mollusca</taxon>
        <taxon>Gastropoda</taxon>
        <taxon>Caenogastropoda</taxon>
        <taxon>Littorinimorpha</taxon>
        <taxon>Littorinoidea</taxon>
        <taxon>Littorinidae</taxon>
        <taxon>Littorina</taxon>
    </lineage>
</organism>
<feature type="transmembrane region" description="Helical" evidence="3">
    <location>
        <begin position="131"/>
        <end position="149"/>
    </location>
</feature>
<dbReference type="PANTHER" id="PTHR11360">
    <property type="entry name" value="MONOCARBOXYLATE TRANSPORTER"/>
    <property type="match status" value="1"/>
</dbReference>
<evidence type="ECO:0000259" key="4">
    <source>
        <dbReference type="PROSITE" id="PS50850"/>
    </source>
</evidence>
<feature type="domain" description="Major facilitator superfamily (MFS) profile" evidence="4">
    <location>
        <begin position="398"/>
        <end position="597"/>
    </location>
</feature>
<feature type="transmembrane region" description="Helical" evidence="3">
    <location>
        <begin position="562"/>
        <end position="580"/>
    </location>
</feature>
<feature type="transmembrane region" description="Helical" evidence="3">
    <location>
        <begin position="532"/>
        <end position="550"/>
    </location>
</feature>
<accession>A0AAN9BG54</accession>
<dbReference type="Gene3D" id="1.20.1250.20">
    <property type="entry name" value="MFS general substrate transporter like domains"/>
    <property type="match status" value="2"/>
</dbReference>
<feature type="compositionally biased region" description="Polar residues" evidence="2">
    <location>
        <begin position="284"/>
        <end position="299"/>
    </location>
</feature>
<dbReference type="EMBL" id="JBAMIC010000008">
    <property type="protein sequence ID" value="KAK7104139.1"/>
    <property type="molecule type" value="Genomic_DNA"/>
</dbReference>
<evidence type="ECO:0000256" key="2">
    <source>
        <dbReference type="SAM" id="MobiDB-lite"/>
    </source>
</evidence>
<name>A0AAN9BG54_9CAEN</name>
<evidence type="ECO:0000256" key="1">
    <source>
        <dbReference type="ARBA" id="ARBA00004141"/>
    </source>
</evidence>
<protein>
    <recommendedName>
        <fullName evidence="4">Major facilitator superfamily (MFS) profile domain-containing protein</fullName>
    </recommendedName>
</protein>
<dbReference type="PANTHER" id="PTHR11360:SF306">
    <property type="entry name" value="RE01051P"/>
    <property type="match status" value="1"/>
</dbReference>
<dbReference type="GO" id="GO:0016020">
    <property type="term" value="C:membrane"/>
    <property type="evidence" value="ECO:0007669"/>
    <property type="project" value="UniProtKB-SubCell"/>
</dbReference>
<feature type="transmembrane region" description="Helical" evidence="3">
    <location>
        <begin position="471"/>
        <end position="489"/>
    </location>
</feature>
<dbReference type="InterPro" id="IPR036259">
    <property type="entry name" value="MFS_trans_sf"/>
</dbReference>
<feature type="region of interest" description="Disordered" evidence="2">
    <location>
        <begin position="156"/>
        <end position="177"/>
    </location>
</feature>
<dbReference type="Pfam" id="PF07690">
    <property type="entry name" value="MFS_1"/>
    <property type="match status" value="2"/>
</dbReference>
<dbReference type="InterPro" id="IPR050327">
    <property type="entry name" value="Proton-linked_MCT"/>
</dbReference>
<proteinExistence type="predicted"/>
<feature type="region of interest" description="Disordered" evidence="2">
    <location>
        <begin position="284"/>
        <end position="325"/>
    </location>
</feature>
<feature type="transmembrane region" description="Helical" evidence="3">
    <location>
        <begin position="66"/>
        <end position="89"/>
    </location>
</feature>
<dbReference type="InterPro" id="IPR011701">
    <property type="entry name" value="MFS"/>
</dbReference>
<keyword evidence="3" id="KW-0812">Transmembrane</keyword>
<reference evidence="5 6" key="1">
    <citation type="submission" date="2024-02" db="EMBL/GenBank/DDBJ databases">
        <title>Chromosome-scale genome assembly of the rough periwinkle Littorina saxatilis.</title>
        <authorList>
            <person name="De Jode A."/>
            <person name="Faria R."/>
            <person name="Formenti G."/>
            <person name="Sims Y."/>
            <person name="Smith T.P."/>
            <person name="Tracey A."/>
            <person name="Wood J.M.D."/>
            <person name="Zagrodzka Z.B."/>
            <person name="Johannesson K."/>
            <person name="Butlin R.K."/>
            <person name="Leder E.H."/>
        </authorList>
    </citation>
    <scope>NUCLEOTIDE SEQUENCE [LARGE SCALE GENOMIC DNA]</scope>
    <source>
        <strain evidence="5">Snail1</strain>
        <tissue evidence="5">Muscle</tissue>
    </source>
</reference>
<feature type="transmembrane region" description="Helical" evidence="3">
    <location>
        <begin position="403"/>
        <end position="425"/>
    </location>
</feature>
<dbReference type="InterPro" id="IPR020846">
    <property type="entry name" value="MFS_dom"/>
</dbReference>
<keyword evidence="6" id="KW-1185">Reference proteome</keyword>
<comment type="caution">
    <text evidence="5">The sequence shown here is derived from an EMBL/GenBank/DDBJ whole genome shotgun (WGS) entry which is preliminary data.</text>
</comment>
<comment type="subcellular location">
    <subcellularLocation>
        <location evidence="1">Membrane</location>
        <topology evidence="1">Multi-pass membrane protein</topology>
    </subcellularLocation>
</comment>
<dbReference type="GO" id="GO:0008028">
    <property type="term" value="F:monocarboxylic acid transmembrane transporter activity"/>
    <property type="evidence" value="ECO:0007669"/>
    <property type="project" value="TreeGrafter"/>
</dbReference>
<feature type="transmembrane region" description="Helical" evidence="3">
    <location>
        <begin position="98"/>
        <end position="119"/>
    </location>
</feature>
<evidence type="ECO:0000256" key="3">
    <source>
        <dbReference type="SAM" id="Phobius"/>
    </source>
</evidence>
<feature type="compositionally biased region" description="Acidic residues" evidence="2">
    <location>
        <begin position="167"/>
        <end position="176"/>
    </location>
</feature>
<sequence>MEVFNATSSLTSLIMSVQYGVFCVSALVVHNVLLDLIHVRTSALVGGFLMAAGMTLGTFAHSVPFLIFSLGVVVGIGNAMTYGPGLVLLGQYFERRRALAIALANTGSSVGSMTLPLLATHLLQRYGLHGTWLLYGAVTLHLCVFANLYRPLQHNRQTQQQQHGENVEDVEEEDTDKNEQLGEALLKGKASVSKKEMSVLYSDLTNSNVNLTTLPMIQVSPVHERFLTELLSSESLKIGSTELMYDVEEVFLSKPLSYAHGNKHLMHVFEQDQDYKQLLPESSARQFSSSGNMALTQPELTEAKRSATVPDLRPSPLLHQRRGEGSLGLSSESWKQSLKNIALYAGQPHLLVQAPPFLGVEDSKDFSLECLSSDLSDKSGSRSRCRGLLSKLTCEVSLMRNPLFWLVQAYVCVGVVAASGAGAYLPSLCRERGLSGDDTAVVLTSWGAVNLLGRLLTGLLADRRWLRPARLSALAFLVIGSLFQLLPLLPTQSFAAMMSVGVVYGLFEGAYFTLLPIIIIDFVQLKNFSKTFGFVQLSQGASNMIMYPILGKLRDATGDYNATFQCLGACALLASILLFAEPLARALKRPNTKEDSV</sequence>
<keyword evidence="3" id="KW-1133">Transmembrane helix</keyword>
<evidence type="ECO:0000313" key="5">
    <source>
        <dbReference type="EMBL" id="KAK7104139.1"/>
    </source>
</evidence>
<evidence type="ECO:0000313" key="6">
    <source>
        <dbReference type="Proteomes" id="UP001374579"/>
    </source>
</evidence>